<dbReference type="InterPro" id="IPR001608">
    <property type="entry name" value="Ala_racemase_N"/>
</dbReference>
<dbReference type="PANTHER" id="PTHR10146">
    <property type="entry name" value="PROLINE SYNTHETASE CO-TRANSCRIBED BACTERIAL HOMOLOG PROTEIN"/>
    <property type="match status" value="1"/>
</dbReference>
<dbReference type="Gene3D" id="3.20.20.10">
    <property type="entry name" value="Alanine racemase"/>
    <property type="match status" value="1"/>
</dbReference>
<dbReference type="HAMAP" id="MF_02087">
    <property type="entry name" value="PLP_homeostasis"/>
    <property type="match status" value="1"/>
</dbReference>
<comment type="caution">
    <text evidence="6">The sequence shown here is derived from an EMBL/GenBank/DDBJ whole genome shotgun (WGS) entry which is preliminary data.</text>
</comment>
<dbReference type="SUPFAM" id="SSF51419">
    <property type="entry name" value="PLP-binding barrel"/>
    <property type="match status" value="1"/>
</dbReference>
<name>A0A432WHT6_9GAMM</name>
<comment type="cofactor">
    <cofactor evidence="3">
        <name>pyridoxal 5'-phosphate</name>
        <dbReference type="ChEBI" id="CHEBI:597326"/>
    </cofactor>
</comment>
<evidence type="ECO:0000256" key="2">
    <source>
        <dbReference type="HAMAP-Rule" id="MF_02087"/>
    </source>
</evidence>
<evidence type="ECO:0000259" key="5">
    <source>
        <dbReference type="Pfam" id="PF01168"/>
    </source>
</evidence>
<dbReference type="Pfam" id="PF01168">
    <property type="entry name" value="Ala_racemase_N"/>
    <property type="match status" value="1"/>
</dbReference>
<reference evidence="6 7" key="1">
    <citation type="journal article" date="2011" name="Front. Microbiol.">
        <title>Genomic signatures of strain selection and enhancement in Bacillus atrophaeus var. globigii, a historical biowarfare simulant.</title>
        <authorList>
            <person name="Gibbons H.S."/>
            <person name="Broomall S.M."/>
            <person name="McNew L.A."/>
            <person name="Daligault H."/>
            <person name="Chapman C."/>
            <person name="Bruce D."/>
            <person name="Karavis M."/>
            <person name="Krepps M."/>
            <person name="McGregor P.A."/>
            <person name="Hong C."/>
            <person name="Park K.H."/>
            <person name="Akmal A."/>
            <person name="Feldman A."/>
            <person name="Lin J.S."/>
            <person name="Chang W.E."/>
            <person name="Higgs B.W."/>
            <person name="Demirev P."/>
            <person name="Lindquist J."/>
            <person name="Liem A."/>
            <person name="Fochler E."/>
            <person name="Read T.D."/>
            <person name="Tapia R."/>
            <person name="Johnson S."/>
            <person name="Bishop-Lilly K.A."/>
            <person name="Detter C."/>
            <person name="Han C."/>
            <person name="Sozhamannan S."/>
            <person name="Rosenzweig C.N."/>
            <person name="Skowronski E.W."/>
        </authorList>
    </citation>
    <scope>NUCLEOTIDE SEQUENCE [LARGE SCALE GENOMIC DNA]</scope>
    <source>
        <strain evidence="6 7">Y4G10-17</strain>
    </source>
</reference>
<dbReference type="Proteomes" id="UP000287823">
    <property type="component" value="Unassembled WGS sequence"/>
</dbReference>
<evidence type="ECO:0000313" key="6">
    <source>
        <dbReference type="EMBL" id="RUO33382.1"/>
    </source>
</evidence>
<keyword evidence="7" id="KW-1185">Reference proteome</keyword>
<accession>A0A432WHT6</accession>
<evidence type="ECO:0000256" key="4">
    <source>
        <dbReference type="RuleBase" id="RU004514"/>
    </source>
</evidence>
<comment type="function">
    <text evidence="2">Pyridoxal 5'-phosphate (PLP)-binding protein, which is involved in PLP homeostasis.</text>
</comment>
<gene>
    <name evidence="6" type="ORF">CWE14_06870</name>
</gene>
<dbReference type="PIRSF" id="PIRSF004848">
    <property type="entry name" value="YBL036c_PLPDEIII"/>
    <property type="match status" value="1"/>
</dbReference>
<dbReference type="InterPro" id="IPR011078">
    <property type="entry name" value="PyrdxlP_homeostasis"/>
</dbReference>
<proteinExistence type="inferred from homology"/>
<evidence type="ECO:0000256" key="1">
    <source>
        <dbReference type="ARBA" id="ARBA00022898"/>
    </source>
</evidence>
<protein>
    <recommendedName>
        <fullName evidence="2">Pyridoxal phosphate homeostasis protein</fullName>
        <shortName evidence="2">PLP homeostasis protein</shortName>
    </recommendedName>
</protein>
<sequence>MADSEAIATALAEQQRRVQKACEQACRAPQSVRILAVSKTKPASAVRAAYQAGQRDFGENYVQEGVDKIAELADLSDIVWHFIGPLQSNKTKLVADNFAWMQSLDRLKIARRLNDQRSDDQAPLQVLVQVNIDNEASKAGIAIDDIADFAAQLAQLPRLQLRGLMAIPAADASNAQQQQSFSALANAFKQLQTHYPQVDTLSLGMSNDLEPAIEHGSTMVRIGTSIFGKRQA</sequence>
<evidence type="ECO:0000256" key="3">
    <source>
        <dbReference type="PIRSR" id="PIRSR004848-1"/>
    </source>
</evidence>
<dbReference type="FunFam" id="3.20.20.10:FF:000018">
    <property type="entry name" value="Pyridoxal phosphate homeostasis protein"/>
    <property type="match status" value="1"/>
</dbReference>
<comment type="similarity">
    <text evidence="2 4">Belongs to the pyridoxal phosphate-binding protein YggS/PROSC family.</text>
</comment>
<dbReference type="InterPro" id="IPR029066">
    <property type="entry name" value="PLP-binding_barrel"/>
</dbReference>
<dbReference type="PANTHER" id="PTHR10146:SF14">
    <property type="entry name" value="PYRIDOXAL PHOSPHATE HOMEOSTASIS PROTEIN"/>
    <property type="match status" value="1"/>
</dbReference>
<keyword evidence="1 2" id="KW-0663">Pyridoxal phosphate</keyword>
<dbReference type="CDD" id="cd06824">
    <property type="entry name" value="PLPDE_III_Yggs_like"/>
    <property type="match status" value="1"/>
</dbReference>
<feature type="modified residue" description="N6-(pyridoxal phosphate)lysine" evidence="2 3">
    <location>
        <position position="39"/>
    </location>
</feature>
<dbReference type="NCBIfam" id="TIGR00044">
    <property type="entry name" value="YggS family pyridoxal phosphate-dependent enzyme"/>
    <property type="match status" value="1"/>
</dbReference>
<evidence type="ECO:0000313" key="7">
    <source>
        <dbReference type="Proteomes" id="UP000287823"/>
    </source>
</evidence>
<dbReference type="GO" id="GO:0030170">
    <property type="term" value="F:pyridoxal phosphate binding"/>
    <property type="evidence" value="ECO:0007669"/>
    <property type="project" value="UniProtKB-UniRule"/>
</dbReference>
<feature type="domain" description="Alanine racemase N-terminal" evidence="5">
    <location>
        <begin position="28"/>
        <end position="230"/>
    </location>
</feature>
<dbReference type="AlphaFoldDB" id="A0A432WHT6"/>
<dbReference type="EMBL" id="PIPO01000003">
    <property type="protein sequence ID" value="RUO33382.1"/>
    <property type="molecule type" value="Genomic_DNA"/>
</dbReference>
<organism evidence="6 7">
    <name type="scientific">Aliidiomarina soli</name>
    <dbReference type="NCBI Taxonomy" id="1928574"/>
    <lineage>
        <taxon>Bacteria</taxon>
        <taxon>Pseudomonadati</taxon>
        <taxon>Pseudomonadota</taxon>
        <taxon>Gammaproteobacteria</taxon>
        <taxon>Alteromonadales</taxon>
        <taxon>Idiomarinaceae</taxon>
        <taxon>Aliidiomarina</taxon>
    </lineage>
</organism>
<dbReference type="PROSITE" id="PS01211">
    <property type="entry name" value="UPF0001"/>
    <property type="match status" value="1"/>
</dbReference>